<dbReference type="InterPro" id="IPR023655">
    <property type="entry name" value="Cyt_C6"/>
</dbReference>
<evidence type="ECO:0000313" key="13">
    <source>
        <dbReference type="EMBL" id="CCQ57101.1"/>
    </source>
</evidence>
<dbReference type="PANTHER" id="PTHR34688:SF2">
    <property type="entry name" value="CYTOCHROME C6, CHLOROPLASTIC"/>
    <property type="match status" value="1"/>
</dbReference>
<reference evidence="13 14" key="1">
    <citation type="submission" date="2013-01" db="EMBL/GenBank/DDBJ databases">
        <authorList>
            <person name="Bench S."/>
        </authorList>
    </citation>
    <scope>NUCLEOTIDE SEQUENCE [LARGE SCALE GENOMIC DNA]</scope>
    <source>
        <strain evidence="13 14">WH 0005</strain>
    </source>
</reference>
<dbReference type="EMBL" id="CAQL01000766">
    <property type="protein sequence ID" value="CCQ57101.1"/>
    <property type="molecule type" value="Genomic_DNA"/>
</dbReference>
<evidence type="ECO:0000256" key="11">
    <source>
        <dbReference type="SAM" id="SignalP"/>
    </source>
</evidence>
<proteinExistence type="inferred from homology"/>
<reference evidence="13 14" key="2">
    <citation type="submission" date="2013-09" db="EMBL/GenBank/DDBJ databases">
        <title>Whole genome comparison of six Crocosphaera watsonii strains with differing phenotypes.</title>
        <authorList>
            <person name="Bench S.R."/>
            <person name="Heller P."/>
            <person name="Frank I."/>
            <person name="Arciniega M."/>
            <person name="Shilova I.N."/>
            <person name="Zehr J.P."/>
        </authorList>
    </citation>
    <scope>NUCLEOTIDE SEQUENCE [LARGE SCALE GENOMIC DNA]</scope>
    <source>
        <strain evidence="13 14">WH 0005</strain>
    </source>
</reference>
<evidence type="ECO:0000256" key="9">
    <source>
        <dbReference type="ARBA" id="ARBA00023078"/>
    </source>
</evidence>
<keyword evidence="11" id="KW-0732">Signal</keyword>
<keyword evidence="8 10" id="KW-0408">Iron</keyword>
<dbReference type="GO" id="GO:0020037">
    <property type="term" value="F:heme binding"/>
    <property type="evidence" value="ECO:0007669"/>
    <property type="project" value="InterPro"/>
</dbReference>
<accession>T2IU10</accession>
<feature type="domain" description="Cytochrome c" evidence="12">
    <location>
        <begin position="36"/>
        <end position="116"/>
    </location>
</feature>
<evidence type="ECO:0000256" key="5">
    <source>
        <dbReference type="ARBA" id="ARBA00022617"/>
    </source>
</evidence>
<keyword evidence="3" id="KW-0813">Transport</keyword>
<gene>
    <name evidence="13" type="ORF">CWATWH0005_5373</name>
</gene>
<dbReference type="AlphaFoldDB" id="T2IU10"/>
<comment type="caution">
    <text evidence="13">The sequence shown here is derived from an EMBL/GenBank/DDBJ whole genome shotgun (WGS) entry which is preliminary data.</text>
</comment>
<evidence type="ECO:0000313" key="14">
    <source>
        <dbReference type="Proteomes" id="UP000017981"/>
    </source>
</evidence>
<keyword evidence="7" id="KW-0249">Electron transport</keyword>
<dbReference type="SUPFAM" id="SSF46626">
    <property type="entry name" value="Cytochrome c"/>
    <property type="match status" value="1"/>
</dbReference>
<dbReference type="GO" id="GO:0009055">
    <property type="term" value="F:electron transfer activity"/>
    <property type="evidence" value="ECO:0007669"/>
    <property type="project" value="InterPro"/>
</dbReference>
<dbReference type="PROSITE" id="PS51007">
    <property type="entry name" value="CYTC"/>
    <property type="match status" value="1"/>
</dbReference>
<evidence type="ECO:0000256" key="10">
    <source>
        <dbReference type="PROSITE-ProRule" id="PRU00433"/>
    </source>
</evidence>
<evidence type="ECO:0000256" key="1">
    <source>
        <dbReference type="ARBA" id="ARBA00004518"/>
    </source>
</evidence>
<dbReference type="GO" id="GO:0005506">
    <property type="term" value="F:iron ion binding"/>
    <property type="evidence" value="ECO:0007669"/>
    <property type="project" value="InterPro"/>
</dbReference>
<dbReference type="PANTHER" id="PTHR34688">
    <property type="entry name" value="CYTOCHROME C6, CHLOROPLASTIC"/>
    <property type="match status" value="1"/>
</dbReference>
<dbReference type="InterPro" id="IPR008168">
    <property type="entry name" value="Cyt_C_IC"/>
</dbReference>
<dbReference type="PRINTS" id="PR00605">
    <property type="entry name" value="CYTCHROMECIC"/>
</dbReference>
<keyword evidence="9" id="KW-0793">Thylakoid</keyword>
<evidence type="ECO:0000256" key="7">
    <source>
        <dbReference type="ARBA" id="ARBA00022982"/>
    </source>
</evidence>
<comment type="similarity">
    <text evidence="2">Belongs to the cytochrome c family. PetJ subfamily.</text>
</comment>
<dbReference type="GO" id="GO:0015979">
    <property type="term" value="P:photosynthesis"/>
    <property type="evidence" value="ECO:0007669"/>
    <property type="project" value="UniProtKB-KW"/>
</dbReference>
<evidence type="ECO:0000256" key="3">
    <source>
        <dbReference type="ARBA" id="ARBA00022448"/>
    </source>
</evidence>
<sequence length="122" mass="13823">MLQFKRGSMTLKTCSIVLTLFLLLLLIFYPSSAIAQDISDGSKIFTIHCAGCHPNGKNIIRRGKNLKLKALKKNKVDTLDSIMNLVSYGKNNMSAYEERLTQNEIKAVSQYILDKAQNNWRN</sequence>
<dbReference type="Proteomes" id="UP000017981">
    <property type="component" value="Unassembled WGS sequence"/>
</dbReference>
<evidence type="ECO:0000259" key="12">
    <source>
        <dbReference type="PROSITE" id="PS51007"/>
    </source>
</evidence>
<keyword evidence="4" id="KW-0602">Photosynthesis</keyword>
<name>T2IU10_CROWT</name>
<dbReference type="InterPro" id="IPR036909">
    <property type="entry name" value="Cyt_c-like_dom_sf"/>
</dbReference>
<evidence type="ECO:0000256" key="8">
    <source>
        <dbReference type="ARBA" id="ARBA00023004"/>
    </source>
</evidence>
<comment type="subcellular location">
    <subcellularLocation>
        <location evidence="1">Cellular thylakoid lumen</location>
    </subcellularLocation>
</comment>
<dbReference type="Pfam" id="PF13442">
    <property type="entry name" value="Cytochrome_CBB3"/>
    <property type="match status" value="1"/>
</dbReference>
<dbReference type="InterPro" id="IPR009056">
    <property type="entry name" value="Cyt_c-like_dom"/>
</dbReference>
<keyword evidence="5 10" id="KW-0349">Heme</keyword>
<keyword evidence="6 10" id="KW-0479">Metal-binding</keyword>
<organism evidence="13 14">
    <name type="scientific">Crocosphaera watsonii WH 0005</name>
    <dbReference type="NCBI Taxonomy" id="423472"/>
    <lineage>
        <taxon>Bacteria</taxon>
        <taxon>Bacillati</taxon>
        <taxon>Cyanobacteriota</taxon>
        <taxon>Cyanophyceae</taxon>
        <taxon>Oscillatoriophycideae</taxon>
        <taxon>Chroococcales</taxon>
        <taxon>Aphanothecaceae</taxon>
        <taxon>Crocosphaera</taxon>
    </lineage>
</organism>
<evidence type="ECO:0000256" key="4">
    <source>
        <dbReference type="ARBA" id="ARBA00022531"/>
    </source>
</evidence>
<dbReference type="GO" id="GO:0031979">
    <property type="term" value="C:plasma membrane-derived thylakoid lumen"/>
    <property type="evidence" value="ECO:0007669"/>
    <property type="project" value="UniProtKB-SubCell"/>
</dbReference>
<feature type="signal peptide" evidence="11">
    <location>
        <begin position="1"/>
        <end position="35"/>
    </location>
</feature>
<dbReference type="Gene3D" id="1.10.760.10">
    <property type="entry name" value="Cytochrome c-like domain"/>
    <property type="match status" value="1"/>
</dbReference>
<evidence type="ECO:0000256" key="6">
    <source>
        <dbReference type="ARBA" id="ARBA00022723"/>
    </source>
</evidence>
<evidence type="ECO:0000256" key="2">
    <source>
        <dbReference type="ARBA" id="ARBA00009650"/>
    </source>
</evidence>
<protein>
    <submittedName>
        <fullName evidence="13">Cytochrome C553 (Soluble cytochrome f)</fullName>
    </submittedName>
</protein>
<feature type="chain" id="PRO_5004601868" evidence="11">
    <location>
        <begin position="36"/>
        <end position="122"/>
    </location>
</feature>